<gene>
    <name evidence="1" type="ORF">MYF79_23760</name>
</gene>
<name>A0ABY4HYG1_CHIFI</name>
<sequence length="138" mass="16239">MRTFIFALIVTCFCVVNFSYGQTNSQRLKKVVIEYEEFTTTTGENVTCEAFRPTFKETLHTIVLEDSELPKLNLYRRKFVATARRSMDVRAVIRFEFEHKGVEYCTDISGVFFNKKEGKFYKNKELFDVVKKKCLIDN</sequence>
<dbReference type="EMBL" id="CP095855">
    <property type="protein sequence ID" value="UPK67973.1"/>
    <property type="molecule type" value="Genomic_DNA"/>
</dbReference>
<accession>A0ABY4HYG1</accession>
<keyword evidence="2" id="KW-1185">Reference proteome</keyword>
<proteinExistence type="predicted"/>
<dbReference type="RefSeq" id="WP_247810315.1">
    <property type="nucleotide sequence ID" value="NZ_CP095855.1"/>
</dbReference>
<evidence type="ECO:0000313" key="2">
    <source>
        <dbReference type="Proteomes" id="UP000830198"/>
    </source>
</evidence>
<evidence type="ECO:0000313" key="1">
    <source>
        <dbReference type="EMBL" id="UPK67973.1"/>
    </source>
</evidence>
<protein>
    <submittedName>
        <fullName evidence="1">Uncharacterized protein</fullName>
    </submittedName>
</protein>
<organism evidence="1 2">
    <name type="scientific">Chitinophaga filiformis</name>
    <name type="common">Myxococcus filiformis</name>
    <name type="synonym">Flexibacter filiformis</name>
    <dbReference type="NCBI Taxonomy" id="104663"/>
    <lineage>
        <taxon>Bacteria</taxon>
        <taxon>Pseudomonadati</taxon>
        <taxon>Bacteroidota</taxon>
        <taxon>Chitinophagia</taxon>
        <taxon>Chitinophagales</taxon>
        <taxon>Chitinophagaceae</taxon>
        <taxon>Chitinophaga</taxon>
    </lineage>
</organism>
<reference evidence="1 2" key="1">
    <citation type="submission" date="2022-04" db="EMBL/GenBank/DDBJ databases">
        <title>The arsenic-methylating capacity of Chitinophaga filiformis YT5 during chitin decomposition.</title>
        <authorList>
            <person name="Chen G."/>
            <person name="Liang Y."/>
        </authorList>
    </citation>
    <scope>NUCLEOTIDE SEQUENCE [LARGE SCALE GENOMIC DNA]</scope>
    <source>
        <strain evidence="1 2">YT5</strain>
    </source>
</reference>
<dbReference type="Proteomes" id="UP000830198">
    <property type="component" value="Chromosome"/>
</dbReference>